<name>A0A445MX07_9BACT</name>
<dbReference type="CDD" id="cd02440">
    <property type="entry name" value="AdoMet_MTases"/>
    <property type="match status" value="1"/>
</dbReference>
<dbReference type="InterPro" id="IPR013216">
    <property type="entry name" value="Methyltransf_11"/>
</dbReference>
<sequence>MCFSRRQPEGGMIDKGTLAVFSRVSSLTAQAAGRRIRHILGARIKEGMTVVDIGTGPGTIPLNLKSSFPKTRFIGIDISEDMILMAKGHAVRSGFQLPVLVGDGQSLPFGADKVDCVISLFAMHHMDHPKRLLKEIDRVLKPGGVLLIIDFRRDIKGPLFGIINAAWRAVFFFSTARRGFGDSVRSAWLPREIEAILGESGIGRFKVRTNRMELWVIT</sequence>
<accession>A0A445MX07</accession>
<evidence type="ECO:0000259" key="1">
    <source>
        <dbReference type="Pfam" id="PF08241"/>
    </source>
</evidence>
<evidence type="ECO:0000313" key="2">
    <source>
        <dbReference type="EMBL" id="SPD73912.1"/>
    </source>
</evidence>
<dbReference type="AlphaFoldDB" id="A0A445MX07"/>
<feature type="domain" description="Methyltransferase type 11" evidence="1">
    <location>
        <begin position="51"/>
        <end position="148"/>
    </location>
</feature>
<gene>
    <name evidence="2" type="ORF">PITCH_A2030056</name>
</gene>
<organism evidence="2">
    <name type="scientific">uncultured Desulfobacterium sp</name>
    <dbReference type="NCBI Taxonomy" id="201089"/>
    <lineage>
        <taxon>Bacteria</taxon>
        <taxon>Pseudomonadati</taxon>
        <taxon>Thermodesulfobacteriota</taxon>
        <taxon>Desulfobacteria</taxon>
        <taxon>Desulfobacterales</taxon>
        <taxon>Desulfobacteriaceae</taxon>
        <taxon>Desulfobacterium</taxon>
        <taxon>environmental samples</taxon>
    </lineage>
</organism>
<dbReference type="GO" id="GO:0008757">
    <property type="term" value="F:S-adenosylmethionine-dependent methyltransferase activity"/>
    <property type="evidence" value="ECO:0007669"/>
    <property type="project" value="InterPro"/>
</dbReference>
<protein>
    <recommendedName>
        <fullName evidence="1">Methyltransferase type 11 domain-containing protein</fullName>
    </recommendedName>
</protein>
<proteinExistence type="predicted"/>
<dbReference type="SUPFAM" id="SSF53335">
    <property type="entry name" value="S-adenosyl-L-methionine-dependent methyltransferases"/>
    <property type="match status" value="1"/>
</dbReference>
<dbReference type="InterPro" id="IPR029063">
    <property type="entry name" value="SAM-dependent_MTases_sf"/>
</dbReference>
<dbReference type="EMBL" id="OJIN01000117">
    <property type="protein sequence ID" value="SPD73912.1"/>
    <property type="molecule type" value="Genomic_DNA"/>
</dbReference>
<dbReference type="Gene3D" id="3.40.50.150">
    <property type="entry name" value="Vaccinia Virus protein VP39"/>
    <property type="match status" value="1"/>
</dbReference>
<dbReference type="Pfam" id="PF08241">
    <property type="entry name" value="Methyltransf_11"/>
    <property type="match status" value="1"/>
</dbReference>
<reference evidence="2" key="1">
    <citation type="submission" date="2018-01" db="EMBL/GenBank/DDBJ databases">
        <authorList>
            <person name="Regsiter A."/>
            <person name="William W."/>
        </authorList>
    </citation>
    <scope>NUCLEOTIDE SEQUENCE</scope>
    <source>
        <strain evidence="2">TRIP AH-1</strain>
    </source>
</reference>
<dbReference type="PANTHER" id="PTHR43591">
    <property type="entry name" value="METHYLTRANSFERASE"/>
    <property type="match status" value="1"/>
</dbReference>